<evidence type="ECO:0000313" key="5">
    <source>
        <dbReference type="Proteomes" id="UP000629468"/>
    </source>
</evidence>
<proteinExistence type="inferred from homology"/>
<evidence type="ECO:0008006" key="6">
    <source>
        <dbReference type="Google" id="ProtNLM"/>
    </source>
</evidence>
<dbReference type="InterPro" id="IPR008584">
    <property type="entry name" value="CXXC_Zn-binding_euk"/>
</dbReference>
<keyword evidence="2" id="KW-0479">Metal-binding</keyword>
<dbReference type="Proteomes" id="UP000629468">
    <property type="component" value="Unassembled WGS sequence"/>
</dbReference>
<comment type="caution">
    <text evidence="4">The sequence shown here is derived from an EMBL/GenBank/DDBJ whole genome shotgun (WGS) entry which is preliminary data.</text>
</comment>
<evidence type="ECO:0000256" key="3">
    <source>
        <dbReference type="ARBA" id="ARBA00022833"/>
    </source>
</evidence>
<dbReference type="EMBL" id="JABXXO010000001">
    <property type="protein sequence ID" value="KAF7784667.1"/>
    <property type="molecule type" value="Genomic_DNA"/>
</dbReference>
<dbReference type="PANTHER" id="PTHR12857">
    <property type="entry name" value="CXXC MOTIF CONTAINING ZINC BINDING PROTEIN"/>
    <property type="match status" value="1"/>
</dbReference>
<dbReference type="SUPFAM" id="SSF141678">
    <property type="entry name" value="MAL13P1.257-like"/>
    <property type="match status" value="1"/>
</dbReference>
<evidence type="ECO:0000256" key="1">
    <source>
        <dbReference type="ARBA" id="ARBA00007818"/>
    </source>
</evidence>
<organism evidence="4 5">
    <name type="scientific">Agaricus bisporus var. burnettii</name>
    <dbReference type="NCBI Taxonomy" id="192524"/>
    <lineage>
        <taxon>Eukaryota</taxon>
        <taxon>Fungi</taxon>
        <taxon>Dikarya</taxon>
        <taxon>Basidiomycota</taxon>
        <taxon>Agaricomycotina</taxon>
        <taxon>Agaricomycetes</taxon>
        <taxon>Agaricomycetidae</taxon>
        <taxon>Agaricales</taxon>
        <taxon>Agaricineae</taxon>
        <taxon>Agaricaceae</taxon>
        <taxon>Agaricus</taxon>
    </lineage>
</organism>
<evidence type="ECO:0000256" key="2">
    <source>
        <dbReference type="ARBA" id="ARBA00022723"/>
    </source>
</evidence>
<dbReference type="PANTHER" id="PTHR12857:SF0">
    <property type="entry name" value="CXXC MOTIF CONTAINING ZINC BINDING PROTEIN"/>
    <property type="match status" value="1"/>
</dbReference>
<keyword evidence="3" id="KW-0862">Zinc</keyword>
<protein>
    <recommendedName>
        <fullName evidence="6">DUF866-domain-containing protein</fullName>
    </recommendedName>
</protein>
<dbReference type="AlphaFoldDB" id="A0A8H7FBD6"/>
<evidence type="ECO:0000313" key="4">
    <source>
        <dbReference type="EMBL" id="KAF7784667.1"/>
    </source>
</evidence>
<reference evidence="4 5" key="1">
    <citation type="journal article" name="Sci. Rep.">
        <title>Telomere-to-telomere assembled and centromere annotated genomes of the two main subspecies of the button mushroom Agaricus bisporus reveal especially polymorphic chromosome ends.</title>
        <authorList>
            <person name="Sonnenberg A.S.M."/>
            <person name="Sedaghat-Telgerd N."/>
            <person name="Lavrijssen B."/>
            <person name="Ohm R.A."/>
            <person name="Hendrickx P.M."/>
            <person name="Scholtmeijer K."/>
            <person name="Baars J.J.P."/>
            <person name="van Peer A."/>
        </authorList>
    </citation>
    <scope>NUCLEOTIDE SEQUENCE [LARGE SCALE GENOMIC DNA]</scope>
    <source>
        <strain evidence="4 5">H119_p4</strain>
    </source>
</reference>
<accession>A0A8H7FBD6</accession>
<gene>
    <name evidence="4" type="ORF">Agabi119p4_832</name>
</gene>
<comment type="similarity">
    <text evidence="1">Belongs to the UPF0587 family.</text>
</comment>
<dbReference type="Pfam" id="PF05907">
    <property type="entry name" value="CXXC_Zn-b_euk"/>
    <property type="match status" value="1"/>
</dbReference>
<dbReference type="GO" id="GO:0008270">
    <property type="term" value="F:zinc ion binding"/>
    <property type="evidence" value="ECO:0007669"/>
    <property type="project" value="TreeGrafter"/>
</dbReference>
<name>A0A8H7FBD6_AGABI</name>
<sequence>MVLLKLSIKAELENVTDLQPASNDFEYLFNVKCTSCNETHPNIISMNRIEEYEVPGGKHGKANFVWKCGFCKRSSSAKFDTTQKVKPYTSENAQFQPLLVVECRGLEFTGFHPEGIWKCVGSNGTVFDTVDLTEGEWDDYDEKAALPVRISEIESEWSRA</sequence>